<comment type="caution">
    <text evidence="1">The sequence shown here is derived from an EMBL/GenBank/DDBJ whole genome shotgun (WGS) entry which is preliminary data.</text>
</comment>
<evidence type="ECO:0000313" key="1">
    <source>
        <dbReference type="EMBL" id="KRY29586.1"/>
    </source>
</evidence>
<name>A0A0V1AXU0_TRISP</name>
<dbReference type="InParanoid" id="A0A0V1AXU0"/>
<organism evidence="1 2">
    <name type="scientific">Trichinella spiralis</name>
    <name type="common">Trichina worm</name>
    <dbReference type="NCBI Taxonomy" id="6334"/>
    <lineage>
        <taxon>Eukaryota</taxon>
        <taxon>Metazoa</taxon>
        <taxon>Ecdysozoa</taxon>
        <taxon>Nematoda</taxon>
        <taxon>Enoplea</taxon>
        <taxon>Dorylaimia</taxon>
        <taxon>Trichinellida</taxon>
        <taxon>Trichinellidae</taxon>
        <taxon>Trichinella</taxon>
    </lineage>
</organism>
<protein>
    <submittedName>
        <fullName evidence="1">Uncharacterized protein</fullName>
    </submittedName>
</protein>
<sequence length="61" mass="7152">MNERWLDISCFFYNLVRFCPVLWMTDGERDLVFSSIVPSSVPRKQLIICRHILGVAKFCIS</sequence>
<evidence type="ECO:0000313" key="2">
    <source>
        <dbReference type="Proteomes" id="UP000054776"/>
    </source>
</evidence>
<dbReference type="AlphaFoldDB" id="A0A0V1AXU0"/>
<dbReference type="EMBL" id="JYDH01000166">
    <property type="protein sequence ID" value="KRY29586.1"/>
    <property type="molecule type" value="Genomic_DNA"/>
</dbReference>
<dbReference type="Proteomes" id="UP000054776">
    <property type="component" value="Unassembled WGS sequence"/>
</dbReference>
<proteinExistence type="predicted"/>
<accession>A0A0V1AXU0</accession>
<gene>
    <name evidence="1" type="ORF">T01_8324</name>
</gene>
<reference evidence="1 2" key="1">
    <citation type="submission" date="2015-01" db="EMBL/GenBank/DDBJ databases">
        <title>Evolution of Trichinella species and genotypes.</title>
        <authorList>
            <person name="Korhonen P.K."/>
            <person name="Edoardo P."/>
            <person name="Giuseppe L.R."/>
            <person name="Gasser R.B."/>
        </authorList>
    </citation>
    <scope>NUCLEOTIDE SEQUENCE [LARGE SCALE GENOMIC DNA]</scope>
    <source>
        <strain evidence="1">ISS3</strain>
    </source>
</reference>
<keyword evidence="2" id="KW-1185">Reference proteome</keyword>